<comment type="caution">
    <text evidence="1">The sequence shown here is derived from an EMBL/GenBank/DDBJ whole genome shotgun (WGS) entry which is preliminary data.</text>
</comment>
<name>A0A1B8B379_FUSPO</name>
<reference evidence="1 2" key="1">
    <citation type="submission" date="2016-06" db="EMBL/GenBank/DDBJ databases">
        <title>Living apart together: crosstalk between the core and supernumerary genomes in a fungal plant pathogen.</title>
        <authorList>
            <person name="Vanheule A."/>
            <person name="Audenaert K."/>
            <person name="Warris S."/>
            <person name="Van De Geest H."/>
            <person name="Schijlen E."/>
            <person name="Hofte M."/>
            <person name="De Saeger S."/>
            <person name="Haesaert G."/>
            <person name="Waalwijk C."/>
            <person name="Van Der Lee T."/>
        </authorList>
    </citation>
    <scope>NUCLEOTIDE SEQUENCE [LARGE SCALE GENOMIC DNA]</scope>
    <source>
        <strain evidence="1 2">2516</strain>
    </source>
</reference>
<protein>
    <submittedName>
        <fullName evidence="1">Uncharacterized protein</fullName>
    </submittedName>
</protein>
<sequence>MSSPPEQRRVLKIPDQLYCKLAEWCYVPYVPADSAASEEWTECLLTHEFTDVTLEDTSNNLIGLLRALGAFPYDEDINAVLEAVKSFSIVVGAPSEKEDPQGRDVFGCLPVLLADAICRMSGLETISLDLRYFTDEDGLRLYDAMMLGRPDTVWQKVHSIKIRGRYVRAACIMCRCNPWMLVALDLDEWLYTRGFEKLPGAQNLVRLRLYYDKDRITNPEDDDVLFPSIHYRTWGSIRSKKRSLSWLILQEADRDRSNEFSEVRHLHELETAFQKVLLGVGLLGVERLAFHFDYRRFSPAVVCSDLGVAPTAGSLTAHEAMLWHRKWINYLMEDLNLQEVWIFTHSSLAFVGIRNEDKAITIERRQFDGEPNQVSFPWGLLD</sequence>
<proteinExistence type="predicted"/>
<accession>A0A1B8B379</accession>
<dbReference type="AlphaFoldDB" id="A0A1B8B379"/>
<dbReference type="EMBL" id="LYXU01000001">
    <property type="protein sequence ID" value="OBS27180.1"/>
    <property type="molecule type" value="Genomic_DNA"/>
</dbReference>
<gene>
    <name evidence="1" type="ORF">FPOA_01121</name>
</gene>
<organism evidence="1 2">
    <name type="scientific">Fusarium poae</name>
    <dbReference type="NCBI Taxonomy" id="36050"/>
    <lineage>
        <taxon>Eukaryota</taxon>
        <taxon>Fungi</taxon>
        <taxon>Dikarya</taxon>
        <taxon>Ascomycota</taxon>
        <taxon>Pezizomycotina</taxon>
        <taxon>Sordariomycetes</taxon>
        <taxon>Hypocreomycetidae</taxon>
        <taxon>Hypocreales</taxon>
        <taxon>Nectriaceae</taxon>
        <taxon>Fusarium</taxon>
    </lineage>
</organism>
<evidence type="ECO:0000313" key="2">
    <source>
        <dbReference type="Proteomes" id="UP000091967"/>
    </source>
</evidence>
<keyword evidence="2" id="KW-1185">Reference proteome</keyword>
<dbReference type="Proteomes" id="UP000091967">
    <property type="component" value="Unassembled WGS sequence"/>
</dbReference>
<evidence type="ECO:0000313" key="1">
    <source>
        <dbReference type="EMBL" id="OBS27180.1"/>
    </source>
</evidence>